<dbReference type="GO" id="GO:0006265">
    <property type="term" value="P:DNA topological change"/>
    <property type="evidence" value="ECO:0007669"/>
    <property type="project" value="InterPro"/>
</dbReference>
<dbReference type="Proteomes" id="UP000295515">
    <property type="component" value="Unassembled WGS sequence"/>
</dbReference>
<reference evidence="1 2" key="1">
    <citation type="submission" date="2019-03" db="EMBL/GenBank/DDBJ databases">
        <title>Genomic Encyclopedia of Type Strains, Phase IV (KMG-IV): sequencing the most valuable type-strain genomes for metagenomic binning, comparative biology and taxonomic classification.</title>
        <authorList>
            <person name="Goeker M."/>
        </authorList>
    </citation>
    <scope>NUCLEOTIDE SEQUENCE [LARGE SCALE GENOMIC DNA]</scope>
    <source>
        <strain evidence="1 2">DSM 29487</strain>
    </source>
</reference>
<gene>
    <name evidence="1" type="ORF">EDD60_12435</name>
</gene>
<dbReference type="GO" id="GO:0003690">
    <property type="term" value="F:double-stranded DNA binding"/>
    <property type="evidence" value="ECO:0007669"/>
    <property type="project" value="InterPro"/>
</dbReference>
<evidence type="ECO:0000313" key="1">
    <source>
        <dbReference type="EMBL" id="TCV93114.1"/>
    </source>
</evidence>
<dbReference type="GeneID" id="98916387"/>
<dbReference type="AlphaFoldDB" id="A0A4R3YPM4"/>
<dbReference type="InterPro" id="IPR001448">
    <property type="entry name" value="SASP_alpha/beta-type"/>
</dbReference>
<protein>
    <submittedName>
        <fullName evidence="1">Small acid-soluble spore protein alpha/beta type</fullName>
    </submittedName>
</protein>
<organism evidence="1 2">
    <name type="scientific">Longibaculum muris</name>
    <dbReference type="NCBI Taxonomy" id="1796628"/>
    <lineage>
        <taxon>Bacteria</taxon>
        <taxon>Bacillati</taxon>
        <taxon>Bacillota</taxon>
        <taxon>Erysipelotrichia</taxon>
        <taxon>Erysipelotrichales</taxon>
        <taxon>Coprobacillaceae</taxon>
        <taxon>Longibaculum</taxon>
    </lineage>
</organism>
<dbReference type="PANTHER" id="PTHR36107">
    <property type="entry name" value="SMALL, ACID-SOLUBLE SPORE PROTEIN A"/>
    <property type="match status" value="1"/>
</dbReference>
<dbReference type="Gene3D" id="6.10.10.80">
    <property type="entry name" value="Small, acid-soluble spore protein, alpha/beta type-like"/>
    <property type="match status" value="1"/>
</dbReference>
<dbReference type="InterPro" id="IPR038300">
    <property type="entry name" value="SASP_sf_alpha/beta"/>
</dbReference>
<dbReference type="InterPro" id="IPR050847">
    <property type="entry name" value="SASP_DNA-binding"/>
</dbReference>
<accession>A0A4R3YPM4</accession>
<dbReference type="Pfam" id="PF00269">
    <property type="entry name" value="SASP"/>
    <property type="match status" value="1"/>
</dbReference>
<dbReference type="PANTHER" id="PTHR36107:SF1">
    <property type="entry name" value="SMALL, ACID-SOLUBLE SPORE PROTEIN A"/>
    <property type="match status" value="1"/>
</dbReference>
<dbReference type="EMBL" id="SMCQ01000024">
    <property type="protein sequence ID" value="TCV93114.1"/>
    <property type="molecule type" value="Genomic_DNA"/>
</dbReference>
<evidence type="ECO:0000313" key="2">
    <source>
        <dbReference type="Proteomes" id="UP000295515"/>
    </source>
</evidence>
<dbReference type="RefSeq" id="WP_132226488.1">
    <property type="nucleotide sequence ID" value="NZ_JADMQS010000006.1"/>
</dbReference>
<name>A0A4R3YPM4_9FIRM</name>
<proteinExistence type="predicted"/>
<comment type="caution">
    <text evidence="1">The sequence shown here is derived from an EMBL/GenBank/DDBJ whole genome shotgun (WGS) entry which is preliminary data.</text>
</comment>
<keyword evidence="2" id="KW-1185">Reference proteome</keyword>
<sequence>MSSRSKRLLVPEAKKEIDKMKFEISDGVHHQGEAMCDICGSVGGTITRKLVELGEEQLKRQNK</sequence>